<gene>
    <name evidence="1" type="ORF">K444DRAFT_611358</name>
</gene>
<dbReference type="EMBL" id="KZ613786">
    <property type="protein sequence ID" value="PMD61078.1"/>
    <property type="molecule type" value="Genomic_DNA"/>
</dbReference>
<dbReference type="GeneID" id="36588002"/>
<name>A0A2J6TDQ4_9HELO</name>
<organism evidence="1 2">
    <name type="scientific">Hyaloscypha bicolor E</name>
    <dbReference type="NCBI Taxonomy" id="1095630"/>
    <lineage>
        <taxon>Eukaryota</taxon>
        <taxon>Fungi</taxon>
        <taxon>Dikarya</taxon>
        <taxon>Ascomycota</taxon>
        <taxon>Pezizomycotina</taxon>
        <taxon>Leotiomycetes</taxon>
        <taxon>Helotiales</taxon>
        <taxon>Hyaloscyphaceae</taxon>
        <taxon>Hyaloscypha</taxon>
        <taxon>Hyaloscypha bicolor</taxon>
    </lineage>
</organism>
<dbReference type="Proteomes" id="UP000235371">
    <property type="component" value="Unassembled WGS sequence"/>
</dbReference>
<dbReference type="OrthoDB" id="3515641at2759"/>
<dbReference type="InParanoid" id="A0A2J6TDQ4"/>
<dbReference type="AlphaFoldDB" id="A0A2J6TDQ4"/>
<accession>A0A2J6TDQ4</accession>
<protein>
    <submittedName>
        <fullName evidence="1">Uncharacterized protein</fullName>
    </submittedName>
</protein>
<proteinExistence type="predicted"/>
<sequence length="122" mass="13285">MILFIRSGWNYRGLQSICEVVVLAINSPPTETSESTCAGISRLDTYKHIVKVGEISETQLGFVFDDNGGFKAPLAGKKYGRVMDQRSSVAEQSGSELSALIGNERMRSSDAGEVLSLRNVQL</sequence>
<reference evidence="1 2" key="1">
    <citation type="submission" date="2016-04" db="EMBL/GenBank/DDBJ databases">
        <title>A degradative enzymes factory behind the ericoid mycorrhizal symbiosis.</title>
        <authorList>
            <consortium name="DOE Joint Genome Institute"/>
            <person name="Martino E."/>
            <person name="Morin E."/>
            <person name="Grelet G."/>
            <person name="Kuo A."/>
            <person name="Kohler A."/>
            <person name="Daghino S."/>
            <person name="Barry K."/>
            <person name="Choi C."/>
            <person name="Cichocki N."/>
            <person name="Clum A."/>
            <person name="Copeland A."/>
            <person name="Hainaut M."/>
            <person name="Haridas S."/>
            <person name="Labutti K."/>
            <person name="Lindquist E."/>
            <person name="Lipzen A."/>
            <person name="Khouja H.-R."/>
            <person name="Murat C."/>
            <person name="Ohm R."/>
            <person name="Olson A."/>
            <person name="Spatafora J."/>
            <person name="Veneault-Fourrey C."/>
            <person name="Henrissat B."/>
            <person name="Grigoriev I."/>
            <person name="Martin F."/>
            <person name="Perotto S."/>
        </authorList>
    </citation>
    <scope>NUCLEOTIDE SEQUENCE [LARGE SCALE GENOMIC DNA]</scope>
    <source>
        <strain evidence="1 2">E</strain>
    </source>
</reference>
<dbReference type="RefSeq" id="XP_024737982.1">
    <property type="nucleotide sequence ID" value="XM_024879925.1"/>
</dbReference>
<evidence type="ECO:0000313" key="2">
    <source>
        <dbReference type="Proteomes" id="UP000235371"/>
    </source>
</evidence>
<keyword evidence="2" id="KW-1185">Reference proteome</keyword>
<evidence type="ECO:0000313" key="1">
    <source>
        <dbReference type="EMBL" id="PMD61078.1"/>
    </source>
</evidence>